<evidence type="ECO:0000256" key="1">
    <source>
        <dbReference type="SAM" id="MobiDB-lite"/>
    </source>
</evidence>
<dbReference type="RefSeq" id="XP_067922764.1">
    <property type="nucleotide sequence ID" value="XM_068065261.1"/>
</dbReference>
<feature type="transmembrane region" description="Helical" evidence="2">
    <location>
        <begin position="24"/>
        <end position="46"/>
    </location>
</feature>
<comment type="caution">
    <text evidence="3">The sequence shown here is derived from an EMBL/GenBank/DDBJ whole genome shotgun (WGS) entry which is preliminary data.</text>
</comment>
<proteinExistence type="predicted"/>
<dbReference type="EMBL" id="MIGC01002435">
    <property type="protein sequence ID" value="PHJ21079.1"/>
    <property type="molecule type" value="Genomic_DNA"/>
</dbReference>
<dbReference type="Proteomes" id="UP000221165">
    <property type="component" value="Unassembled WGS sequence"/>
</dbReference>
<organism evidence="3 4">
    <name type="scientific">Cystoisospora suis</name>
    <dbReference type="NCBI Taxonomy" id="483139"/>
    <lineage>
        <taxon>Eukaryota</taxon>
        <taxon>Sar</taxon>
        <taxon>Alveolata</taxon>
        <taxon>Apicomplexa</taxon>
        <taxon>Conoidasida</taxon>
        <taxon>Coccidia</taxon>
        <taxon>Eucoccidiorida</taxon>
        <taxon>Eimeriorina</taxon>
        <taxon>Sarcocystidae</taxon>
        <taxon>Cystoisospora</taxon>
    </lineage>
</organism>
<evidence type="ECO:0000256" key="2">
    <source>
        <dbReference type="SAM" id="Phobius"/>
    </source>
</evidence>
<accession>A0A2C6KWF8</accession>
<reference evidence="3 4" key="1">
    <citation type="journal article" date="2017" name="Int. J. Parasitol.">
        <title>The genome of the protozoan parasite Cystoisospora suis and a reverse vaccinology approach to identify vaccine candidates.</title>
        <authorList>
            <person name="Palmieri N."/>
            <person name="Shrestha A."/>
            <person name="Ruttkowski B."/>
            <person name="Beck T."/>
            <person name="Vogl C."/>
            <person name="Tomley F."/>
            <person name="Blake D.P."/>
            <person name="Joachim A."/>
        </authorList>
    </citation>
    <scope>NUCLEOTIDE SEQUENCE [LARGE SCALE GENOMIC DNA]</scope>
    <source>
        <strain evidence="3 4">Wien I</strain>
    </source>
</reference>
<name>A0A2C6KWF8_9APIC</name>
<protein>
    <submittedName>
        <fullName evidence="3">Uncharacterized protein</fullName>
    </submittedName>
</protein>
<feature type="region of interest" description="Disordered" evidence="1">
    <location>
        <begin position="53"/>
        <end position="96"/>
    </location>
</feature>
<sequence>MIEKEPKKASCENKRKKRKAKLPVTFPSFSFCLSSYMSSSVVYVFILEGSRMRGRQHTSKEAERLREPSKKVSFSRATTAKLPPKVRRQKRLKSSV</sequence>
<keyword evidence="2" id="KW-1133">Transmembrane helix</keyword>
<gene>
    <name evidence="3" type="ORF">CSUI_005082</name>
</gene>
<feature type="compositionally biased region" description="Basic residues" evidence="1">
    <location>
        <begin position="84"/>
        <end position="96"/>
    </location>
</feature>
<keyword evidence="4" id="KW-1185">Reference proteome</keyword>
<dbReference type="AlphaFoldDB" id="A0A2C6KWF8"/>
<dbReference type="GeneID" id="94428472"/>
<evidence type="ECO:0000313" key="4">
    <source>
        <dbReference type="Proteomes" id="UP000221165"/>
    </source>
</evidence>
<keyword evidence="2" id="KW-0812">Transmembrane</keyword>
<evidence type="ECO:0000313" key="3">
    <source>
        <dbReference type="EMBL" id="PHJ21079.1"/>
    </source>
</evidence>
<feature type="compositionally biased region" description="Basic and acidic residues" evidence="1">
    <location>
        <begin position="58"/>
        <end position="70"/>
    </location>
</feature>
<keyword evidence="2" id="KW-0472">Membrane</keyword>
<dbReference type="VEuPathDB" id="ToxoDB:CSUI_005082"/>